<feature type="domain" description="Major facilitator superfamily (MFS) profile" evidence="8">
    <location>
        <begin position="20"/>
        <end position="412"/>
    </location>
</feature>
<dbReference type="PROSITE" id="PS00216">
    <property type="entry name" value="SUGAR_TRANSPORT_1"/>
    <property type="match status" value="1"/>
</dbReference>
<feature type="transmembrane region" description="Helical" evidence="7">
    <location>
        <begin position="21"/>
        <end position="45"/>
    </location>
</feature>
<dbReference type="Gene3D" id="1.20.1250.20">
    <property type="entry name" value="MFS general substrate transporter like domains"/>
    <property type="match status" value="1"/>
</dbReference>
<dbReference type="PRINTS" id="PR01035">
    <property type="entry name" value="TCRTETA"/>
</dbReference>
<feature type="transmembrane region" description="Helical" evidence="7">
    <location>
        <begin position="115"/>
        <end position="136"/>
    </location>
</feature>
<evidence type="ECO:0000256" key="2">
    <source>
        <dbReference type="ARBA" id="ARBA00022475"/>
    </source>
</evidence>
<feature type="transmembrane region" description="Helical" evidence="7">
    <location>
        <begin position="175"/>
        <end position="192"/>
    </location>
</feature>
<dbReference type="RefSeq" id="WP_151136959.1">
    <property type="nucleotide sequence ID" value="NZ_VZUS01000001.1"/>
</dbReference>
<feature type="compositionally biased region" description="Acidic residues" evidence="6">
    <location>
        <begin position="202"/>
        <end position="214"/>
    </location>
</feature>
<name>A0A643K3A9_9EURY</name>
<evidence type="ECO:0000256" key="3">
    <source>
        <dbReference type="ARBA" id="ARBA00022692"/>
    </source>
</evidence>
<reference evidence="9" key="1">
    <citation type="submission" date="2019-09" db="EMBL/GenBank/DDBJ databases">
        <title>Genomic analysis of Haloferax sp. CBA1149.</title>
        <authorList>
            <person name="Roh S.W."/>
        </authorList>
    </citation>
    <scope>NUCLEOTIDE SEQUENCE</scope>
    <source>
        <strain evidence="9">CBA1149</strain>
    </source>
</reference>
<dbReference type="GO" id="GO:0005886">
    <property type="term" value="C:plasma membrane"/>
    <property type="evidence" value="ECO:0007669"/>
    <property type="project" value="UniProtKB-SubCell"/>
</dbReference>
<protein>
    <submittedName>
        <fullName evidence="9">MFS transporter</fullName>
    </submittedName>
</protein>
<dbReference type="PROSITE" id="PS50850">
    <property type="entry name" value="MFS"/>
    <property type="match status" value="1"/>
</dbReference>
<evidence type="ECO:0000256" key="4">
    <source>
        <dbReference type="ARBA" id="ARBA00022989"/>
    </source>
</evidence>
<feature type="transmembrane region" description="Helical" evidence="7">
    <location>
        <begin position="325"/>
        <end position="347"/>
    </location>
</feature>
<evidence type="ECO:0000259" key="8">
    <source>
        <dbReference type="PROSITE" id="PS50850"/>
    </source>
</evidence>
<dbReference type="CDD" id="cd17474">
    <property type="entry name" value="MFS_YfmO_like"/>
    <property type="match status" value="1"/>
</dbReference>
<dbReference type="EMBL" id="VZUS01000001">
    <property type="protein sequence ID" value="KAB1187876.1"/>
    <property type="molecule type" value="Genomic_DNA"/>
</dbReference>
<dbReference type="InterPro" id="IPR036259">
    <property type="entry name" value="MFS_trans_sf"/>
</dbReference>
<dbReference type="Pfam" id="PF07690">
    <property type="entry name" value="MFS_1"/>
    <property type="match status" value="1"/>
</dbReference>
<comment type="caution">
    <text evidence="9">The sequence shown here is derived from an EMBL/GenBank/DDBJ whole genome shotgun (WGS) entry which is preliminary data.</text>
</comment>
<dbReference type="GO" id="GO:0022857">
    <property type="term" value="F:transmembrane transporter activity"/>
    <property type="evidence" value="ECO:0007669"/>
    <property type="project" value="InterPro"/>
</dbReference>
<organism evidence="9">
    <name type="scientific">Haloferax sp. CBA1149</name>
    <dbReference type="NCBI Taxonomy" id="2650753"/>
    <lineage>
        <taxon>Archaea</taxon>
        <taxon>Methanobacteriati</taxon>
        <taxon>Methanobacteriota</taxon>
        <taxon>Stenosarchaea group</taxon>
        <taxon>Halobacteria</taxon>
        <taxon>Halobacteriales</taxon>
        <taxon>Haloferacaceae</taxon>
        <taxon>Haloferax</taxon>
    </lineage>
</organism>
<dbReference type="InterPro" id="IPR020846">
    <property type="entry name" value="MFS_dom"/>
</dbReference>
<evidence type="ECO:0000256" key="7">
    <source>
        <dbReference type="SAM" id="Phobius"/>
    </source>
</evidence>
<feature type="transmembrane region" description="Helical" evidence="7">
    <location>
        <begin position="90"/>
        <end position="109"/>
    </location>
</feature>
<dbReference type="InterPro" id="IPR011701">
    <property type="entry name" value="MFS"/>
</dbReference>
<dbReference type="SUPFAM" id="SSF103473">
    <property type="entry name" value="MFS general substrate transporter"/>
    <property type="match status" value="1"/>
</dbReference>
<feature type="transmembrane region" description="Helical" evidence="7">
    <location>
        <begin position="227"/>
        <end position="249"/>
    </location>
</feature>
<dbReference type="AlphaFoldDB" id="A0A643K3A9"/>
<feature type="transmembrane region" description="Helical" evidence="7">
    <location>
        <begin position="393"/>
        <end position="413"/>
    </location>
</feature>
<evidence type="ECO:0000256" key="6">
    <source>
        <dbReference type="SAM" id="MobiDB-lite"/>
    </source>
</evidence>
<feature type="region of interest" description="Disordered" evidence="6">
    <location>
        <begin position="200"/>
        <end position="220"/>
    </location>
</feature>
<dbReference type="InterPro" id="IPR001958">
    <property type="entry name" value="Tet-R_TetA/multi-R_MdtG-like"/>
</dbReference>
<gene>
    <name evidence="9" type="ORF">Hfx1149_07450</name>
</gene>
<dbReference type="PANTHER" id="PTHR43124:SF3">
    <property type="entry name" value="CHLORAMPHENICOL EFFLUX PUMP RV0191"/>
    <property type="match status" value="1"/>
</dbReference>
<keyword evidence="5 7" id="KW-0472">Membrane</keyword>
<comment type="subcellular location">
    <subcellularLocation>
        <location evidence="1">Cell membrane</location>
        <topology evidence="1">Multi-pass membrane protein</topology>
    </subcellularLocation>
</comment>
<keyword evidence="2" id="KW-1003">Cell membrane</keyword>
<dbReference type="InterPro" id="IPR050189">
    <property type="entry name" value="MFS_Efflux_Transporters"/>
</dbReference>
<evidence type="ECO:0000256" key="1">
    <source>
        <dbReference type="ARBA" id="ARBA00004651"/>
    </source>
</evidence>
<keyword evidence="4 7" id="KW-1133">Transmembrane helix</keyword>
<accession>A0A643K3A9</accession>
<proteinExistence type="predicted"/>
<feature type="transmembrane region" description="Helical" evidence="7">
    <location>
        <begin position="269"/>
        <end position="289"/>
    </location>
</feature>
<dbReference type="InterPro" id="IPR005829">
    <property type="entry name" value="Sugar_transporter_CS"/>
</dbReference>
<feature type="transmembrane region" description="Helical" evidence="7">
    <location>
        <begin position="57"/>
        <end position="78"/>
    </location>
</feature>
<feature type="transmembrane region" description="Helical" evidence="7">
    <location>
        <begin position="301"/>
        <end position="319"/>
    </location>
</feature>
<evidence type="ECO:0000313" key="9">
    <source>
        <dbReference type="EMBL" id="KAB1187876.1"/>
    </source>
</evidence>
<evidence type="ECO:0000256" key="5">
    <source>
        <dbReference type="ARBA" id="ARBA00023136"/>
    </source>
</evidence>
<feature type="transmembrane region" description="Helical" evidence="7">
    <location>
        <begin position="368"/>
        <end position="387"/>
    </location>
</feature>
<sequence>MNIPAFRRSEDGSVPWQNPTVQVVLASTLLAPLGVPLVAPALPVIRDVFVLTDAEASLLVSAYFLVGIVVSPFVGLLADRIGRKRVLIPALLVFSVAGLACYFAPNYLVLLGLRAIQGTAAAALFVTTVTVIGDVFEGVQRNAVLGANIAILSLGAAIFPVLGGALATVAWNTPFIAYAFGFPVALFAYVALDETVKKPSEASDDAPVSDDSPGEGEQSSGYLKGAISALTIGMGALLTTAFLTEFFLFGALVTALPFLLTAVYGVGPLYIGLVLMVAEAGAIGAASANGRLARIFSNGRIITLGFVCYALALAGVFVAPSPTLVIASVLLFGAGLGLSMPAVDAAVSNRVTQEYRAGLLGLRNSTTFLGRATGPIVFAAAATAVGYRPLMGIAAVALAGVALVAAMTTRGTVPLQEAQTGV</sequence>
<feature type="transmembrane region" description="Helical" evidence="7">
    <location>
        <begin position="143"/>
        <end position="169"/>
    </location>
</feature>
<keyword evidence="3 7" id="KW-0812">Transmembrane</keyword>
<dbReference type="PANTHER" id="PTHR43124">
    <property type="entry name" value="PURINE EFFLUX PUMP PBUE"/>
    <property type="match status" value="1"/>
</dbReference>